<feature type="domain" description="PH" evidence="3">
    <location>
        <begin position="372"/>
        <end position="480"/>
    </location>
</feature>
<dbReference type="OrthoDB" id="5981550at2759"/>
<dbReference type="CDD" id="cd13365">
    <property type="entry name" value="PH_PLC_plant-like"/>
    <property type="match status" value="1"/>
</dbReference>
<dbReference type="Proteomes" id="UP001152797">
    <property type="component" value="Unassembled WGS sequence"/>
</dbReference>
<dbReference type="EMBL" id="CAMXCT020006540">
    <property type="protein sequence ID" value="CAL1168995.1"/>
    <property type="molecule type" value="Genomic_DNA"/>
</dbReference>
<dbReference type="EMBL" id="CAMXCT030006540">
    <property type="protein sequence ID" value="CAL4802932.1"/>
    <property type="molecule type" value="Genomic_DNA"/>
</dbReference>
<evidence type="ECO:0000313" key="5">
    <source>
        <dbReference type="EMBL" id="CAL1168995.1"/>
    </source>
</evidence>
<dbReference type="AlphaFoldDB" id="A0A9P1DSP5"/>
<dbReference type="InterPro" id="IPR001849">
    <property type="entry name" value="PH_domain"/>
</dbReference>
<dbReference type="Pfam" id="PF16457">
    <property type="entry name" value="PH_12"/>
    <property type="match status" value="1"/>
</dbReference>
<gene>
    <name evidence="4" type="ORF">C1SCF055_LOCUS40440</name>
</gene>
<reference evidence="5" key="2">
    <citation type="submission" date="2024-04" db="EMBL/GenBank/DDBJ databases">
        <authorList>
            <person name="Chen Y."/>
            <person name="Shah S."/>
            <person name="Dougan E. K."/>
            <person name="Thang M."/>
            <person name="Chan C."/>
        </authorList>
    </citation>
    <scope>NUCLEOTIDE SEQUENCE [LARGE SCALE GENOMIC DNA]</scope>
</reference>
<feature type="region of interest" description="Disordered" evidence="2">
    <location>
        <begin position="206"/>
        <end position="228"/>
    </location>
</feature>
<reference evidence="4" key="1">
    <citation type="submission" date="2022-10" db="EMBL/GenBank/DDBJ databases">
        <authorList>
            <person name="Chen Y."/>
            <person name="Dougan E. K."/>
            <person name="Chan C."/>
            <person name="Rhodes N."/>
            <person name="Thang M."/>
        </authorList>
    </citation>
    <scope>NUCLEOTIDE SEQUENCE</scope>
</reference>
<evidence type="ECO:0000256" key="1">
    <source>
        <dbReference type="SAM" id="Coils"/>
    </source>
</evidence>
<evidence type="ECO:0000259" key="3">
    <source>
        <dbReference type="PROSITE" id="PS50003"/>
    </source>
</evidence>
<evidence type="ECO:0000313" key="7">
    <source>
        <dbReference type="Proteomes" id="UP001152797"/>
    </source>
</evidence>
<dbReference type="EMBL" id="CAMXCT010006540">
    <property type="protein sequence ID" value="CAI4015620.1"/>
    <property type="molecule type" value="Genomic_DNA"/>
</dbReference>
<sequence length="713" mass="80415">MSADDRCCQFWEIEIPVENHEEHALFCAGSADESVLLVTGAKKKRVEVRLSDLSSADQQRKAVAKHKEIGAWLKHGTVRKASKGKIPEEAIMRCRWLLTWKSASPEDHPKDVSEGRKAKARLIVVGYEDPGVGVVQNDSPTLTKDGRQMVVQQVSSHGWELVSFDVSTAFLQGEGDGKEKYAHQGGLIFVTTPELLENKRSVVAPEGASAAPAEADAENFDPNSGAKARGDGDLLGLGGAAGAAASSSAEEPDKKMIYVYHKGEKNCVGWYSDMQADDIKEAILCACDAIMDGGFVLREVQLADEEEKAEPKEDGRVFEFEEFDQLQNGQTYIIEAAGERDDLKKITGDRFRRLKVQIDPKLHVEAVKAIDRMRRGANLLKHTHYGFPHLRQFQLSDDTKRLIWYSGAKRKEDSMVNLDEVVEIKLGQQTPVFLHYRLPMLEHLSFSIIYGPKGSKTLDLTCKDEFEFDHWVTGLKAIFYSSKNKQISKEVLLAHSKRFQKAMEKNNVGIKLTKLPEVKEKGHVGLDDCIEIVTHTPQQLDTKMERLRERLKTMSQQVSRLDHHSAAEMEVDLSLLTGQGPAYASVFVQDEDAQDEEMEIRRMHELVEQTTQVLQQARNELIALNQRQRSESSASTEAKAKKKETAACKHIDQLLWKAEVDLENVEDMYLRHIDNQKETYSLADFNQRVSRTFSDIEESINNQLDSIKSFFLR</sequence>
<evidence type="ECO:0000256" key="2">
    <source>
        <dbReference type="SAM" id="MobiDB-lite"/>
    </source>
</evidence>
<evidence type="ECO:0000313" key="6">
    <source>
        <dbReference type="EMBL" id="CAL4802932.1"/>
    </source>
</evidence>
<keyword evidence="7" id="KW-1185">Reference proteome</keyword>
<evidence type="ECO:0000313" key="4">
    <source>
        <dbReference type="EMBL" id="CAI4015620.1"/>
    </source>
</evidence>
<feature type="coiled-coil region" evidence="1">
    <location>
        <begin position="600"/>
        <end position="627"/>
    </location>
</feature>
<dbReference type="InterPro" id="IPR011993">
    <property type="entry name" value="PH-like_dom_sf"/>
</dbReference>
<keyword evidence="1" id="KW-0175">Coiled coil</keyword>
<name>A0A9P1DSP5_9DINO</name>
<organism evidence="4">
    <name type="scientific">Cladocopium goreaui</name>
    <dbReference type="NCBI Taxonomy" id="2562237"/>
    <lineage>
        <taxon>Eukaryota</taxon>
        <taxon>Sar</taxon>
        <taxon>Alveolata</taxon>
        <taxon>Dinophyceae</taxon>
        <taxon>Suessiales</taxon>
        <taxon>Symbiodiniaceae</taxon>
        <taxon>Cladocopium</taxon>
    </lineage>
</organism>
<comment type="caution">
    <text evidence="4">The sequence shown here is derived from an EMBL/GenBank/DDBJ whole genome shotgun (WGS) entry which is preliminary data.</text>
</comment>
<accession>A0A9P1DSP5</accession>
<dbReference type="PROSITE" id="PS50003">
    <property type="entry name" value="PH_DOMAIN"/>
    <property type="match status" value="1"/>
</dbReference>
<dbReference type="SUPFAM" id="SSF50729">
    <property type="entry name" value="PH domain-like"/>
    <property type="match status" value="1"/>
</dbReference>
<protein>
    <submittedName>
        <fullName evidence="6">PH domain-containing protein</fullName>
    </submittedName>
</protein>
<proteinExistence type="predicted"/>
<dbReference type="Gene3D" id="2.30.29.30">
    <property type="entry name" value="Pleckstrin-homology domain (PH domain)/Phosphotyrosine-binding domain (PTB)"/>
    <property type="match status" value="1"/>
</dbReference>